<sequence length="197" mass="23821">MFQNSVTDYIMGDHKLSISDGLIAFGAPLAVAGIEADIPVPTSASSDDGRQASKSNSRAPSLEEPLAEIEIEWDDEEEQRYRDWLRELQAQRRESMPLQWNEFDAEQSYRERLKQQEEDRQDEPIDWDDSREQEFRQHYIEMRKKQLLEANWDEYRAEEEYRERMKRLADLNKSKPVEWDDQEERRCQERYRNKRYH</sequence>
<feature type="region of interest" description="Disordered" evidence="1">
    <location>
        <begin position="42"/>
        <end position="67"/>
    </location>
</feature>
<organism evidence="2 3">
    <name type="scientific">Tigriopus californicus</name>
    <name type="common">Marine copepod</name>
    <dbReference type="NCBI Taxonomy" id="6832"/>
    <lineage>
        <taxon>Eukaryota</taxon>
        <taxon>Metazoa</taxon>
        <taxon>Ecdysozoa</taxon>
        <taxon>Arthropoda</taxon>
        <taxon>Crustacea</taxon>
        <taxon>Multicrustacea</taxon>
        <taxon>Hexanauplia</taxon>
        <taxon>Copepoda</taxon>
        <taxon>Harpacticoida</taxon>
        <taxon>Harpacticidae</taxon>
        <taxon>Tigriopus</taxon>
    </lineage>
</organism>
<evidence type="ECO:0000313" key="2">
    <source>
        <dbReference type="EMBL" id="TRY78629.1"/>
    </source>
</evidence>
<keyword evidence="3" id="KW-1185">Reference proteome</keyword>
<dbReference type="OMA" id="ISXISSS"/>
<gene>
    <name evidence="2" type="ORF">TCAL_14434</name>
</gene>
<evidence type="ECO:0000256" key="1">
    <source>
        <dbReference type="SAM" id="MobiDB-lite"/>
    </source>
</evidence>
<dbReference type="Proteomes" id="UP000318571">
    <property type="component" value="Chromosome 11"/>
</dbReference>
<evidence type="ECO:0000313" key="3">
    <source>
        <dbReference type="Proteomes" id="UP000318571"/>
    </source>
</evidence>
<reference evidence="2 3" key="1">
    <citation type="journal article" date="2018" name="Nat. Ecol. Evol.">
        <title>Genomic signatures of mitonuclear coevolution across populations of Tigriopus californicus.</title>
        <authorList>
            <person name="Barreto F.S."/>
            <person name="Watson E.T."/>
            <person name="Lima T.G."/>
            <person name="Willett C.S."/>
            <person name="Edmands S."/>
            <person name="Li W."/>
            <person name="Burton R.S."/>
        </authorList>
    </citation>
    <scope>NUCLEOTIDE SEQUENCE [LARGE SCALE GENOMIC DNA]</scope>
    <source>
        <strain evidence="2 3">San Diego</strain>
    </source>
</reference>
<dbReference type="EMBL" id="VCGU01000003">
    <property type="protein sequence ID" value="TRY78629.1"/>
    <property type="molecule type" value="Genomic_DNA"/>
</dbReference>
<feature type="compositionally biased region" description="Polar residues" evidence="1">
    <location>
        <begin position="42"/>
        <end position="59"/>
    </location>
</feature>
<name>A0A553PLS4_TIGCA</name>
<comment type="caution">
    <text evidence="2">The sequence shown here is derived from an EMBL/GenBank/DDBJ whole genome shotgun (WGS) entry which is preliminary data.</text>
</comment>
<protein>
    <submittedName>
        <fullName evidence="2">Uncharacterized protein</fullName>
    </submittedName>
</protein>
<dbReference type="AlphaFoldDB" id="A0A553PLS4"/>
<proteinExistence type="predicted"/>
<accession>A0A553PLS4</accession>